<dbReference type="AlphaFoldDB" id="A0A081PWX8"/>
<comment type="caution">
    <text evidence="4">The sequence shown here is derived from an EMBL/GenBank/DDBJ whole genome shotgun (WGS) entry which is preliminary data.</text>
</comment>
<dbReference type="PATRIC" id="fig|28037.95.peg.1759"/>
<evidence type="ECO:0000256" key="1">
    <source>
        <dbReference type="ARBA" id="ARBA00022676"/>
    </source>
</evidence>
<dbReference type="Gene3D" id="3.90.550.10">
    <property type="entry name" value="Spore Coat Polysaccharide Biosynthesis Protein SpsA, Chain A"/>
    <property type="match status" value="1"/>
</dbReference>
<name>A0A081PWX8_STRMT</name>
<dbReference type="InterPro" id="IPR029044">
    <property type="entry name" value="Nucleotide-diphossugar_trans"/>
</dbReference>
<dbReference type="RefSeq" id="WP_042901534.1">
    <property type="nucleotide sequence ID" value="NZ_JPFU01000013.1"/>
</dbReference>
<dbReference type="InterPro" id="IPR002495">
    <property type="entry name" value="Glyco_trans_8"/>
</dbReference>
<evidence type="ECO:0000313" key="4">
    <source>
        <dbReference type="EMBL" id="KEQ35201.1"/>
    </source>
</evidence>
<dbReference type="PANTHER" id="PTHR13778">
    <property type="entry name" value="GLYCOSYLTRANSFERASE 8 DOMAIN-CONTAINING PROTEIN"/>
    <property type="match status" value="1"/>
</dbReference>
<keyword evidence="2 4" id="KW-0808">Transferase</keyword>
<dbReference type="OrthoDB" id="5672604at2"/>
<proteinExistence type="predicted"/>
<protein>
    <submittedName>
        <fullName evidence="4">Glycosyl transferase 8 family protein</fullName>
    </submittedName>
</protein>
<evidence type="ECO:0000313" key="5">
    <source>
        <dbReference type="Proteomes" id="UP000028090"/>
    </source>
</evidence>
<dbReference type="CDD" id="cd04194">
    <property type="entry name" value="GT8_A4GalT_like"/>
    <property type="match status" value="1"/>
</dbReference>
<dbReference type="GO" id="GO:0046872">
    <property type="term" value="F:metal ion binding"/>
    <property type="evidence" value="ECO:0007669"/>
    <property type="project" value="UniProtKB-KW"/>
</dbReference>
<evidence type="ECO:0000256" key="2">
    <source>
        <dbReference type="ARBA" id="ARBA00022679"/>
    </source>
</evidence>
<dbReference type="Proteomes" id="UP000028090">
    <property type="component" value="Unassembled WGS sequence"/>
</dbReference>
<dbReference type="InterPro" id="IPR050748">
    <property type="entry name" value="Glycosyltrans_8_dom-fam"/>
</dbReference>
<dbReference type="SUPFAM" id="SSF53448">
    <property type="entry name" value="Nucleotide-diphospho-sugar transferases"/>
    <property type="match status" value="1"/>
</dbReference>
<keyword evidence="1" id="KW-0328">Glycosyltransferase</keyword>
<dbReference type="Pfam" id="PF01501">
    <property type="entry name" value="Glyco_transf_8"/>
    <property type="match status" value="1"/>
</dbReference>
<accession>A0A081PWX8</accession>
<dbReference type="GO" id="GO:0016757">
    <property type="term" value="F:glycosyltransferase activity"/>
    <property type="evidence" value="ECO:0007669"/>
    <property type="project" value="UniProtKB-KW"/>
</dbReference>
<gene>
    <name evidence="4" type="ORF">SK629_1831</name>
</gene>
<reference evidence="4 5" key="1">
    <citation type="submission" date="2014-05" db="EMBL/GenBank/DDBJ databases">
        <authorList>
            <person name="Daugherty S.C."/>
            <person name="Tallon L.J."/>
            <person name="Sadzewicz L."/>
            <person name="Kilian M."/>
            <person name="Tettelin H."/>
        </authorList>
    </citation>
    <scope>NUCLEOTIDE SEQUENCE [LARGE SCALE GENOMIC DNA]</scope>
    <source>
        <strain evidence="4 5">SK629</strain>
    </source>
</reference>
<sequence>MNIVYAADNNFVDVLLRFYLSHFIIANHDFKINLWIIADNVSDENKDKINDLSQEYGQRKICWVDNVEIPYKLQLDRGSASAFSRLLLGSILPKNISKVLYLDSDTIVMNSLKELFDVDFKGNIVLGVADVFNKEYKKVLKIPKDKPIFNSGVMFIDLERWRKEQVETQLFKVIKDFNGKIIQGDQGVLNAVLFNSFKPLSPKYNFMTIFEDMSYEDMITFKQPVNYYSKEDLEEARKNITIRHFTTCFLSLRPWQESSEVAHVEIFKKYYRGEYKEVSPSKLLSIYKILPKKMSLHLLGFIQSKVRPKLYRIIK</sequence>
<dbReference type="EMBL" id="JPFU01000013">
    <property type="protein sequence ID" value="KEQ35201.1"/>
    <property type="molecule type" value="Genomic_DNA"/>
</dbReference>
<evidence type="ECO:0000256" key="3">
    <source>
        <dbReference type="ARBA" id="ARBA00022723"/>
    </source>
</evidence>
<keyword evidence="3" id="KW-0479">Metal-binding</keyword>
<organism evidence="4 5">
    <name type="scientific">Streptococcus mitis</name>
    <dbReference type="NCBI Taxonomy" id="28037"/>
    <lineage>
        <taxon>Bacteria</taxon>
        <taxon>Bacillati</taxon>
        <taxon>Bacillota</taxon>
        <taxon>Bacilli</taxon>
        <taxon>Lactobacillales</taxon>
        <taxon>Streptococcaceae</taxon>
        <taxon>Streptococcus</taxon>
        <taxon>Streptococcus mitis group</taxon>
    </lineage>
</organism>
<dbReference type="PANTHER" id="PTHR13778:SF47">
    <property type="entry name" value="LIPOPOLYSACCHARIDE 1,3-GALACTOSYLTRANSFERASE"/>
    <property type="match status" value="1"/>
</dbReference>